<dbReference type="Proteomes" id="UP000053477">
    <property type="component" value="Unassembled WGS sequence"/>
</dbReference>
<evidence type="ECO:0000313" key="3">
    <source>
        <dbReference type="Proteomes" id="UP000053477"/>
    </source>
</evidence>
<feature type="region of interest" description="Disordered" evidence="1">
    <location>
        <begin position="22"/>
        <end position="41"/>
    </location>
</feature>
<dbReference type="AlphaFoldDB" id="A0A0H2RCS7"/>
<accession>A0A0H2RCS7</accession>
<dbReference type="InParanoid" id="A0A0H2RCS7"/>
<proteinExistence type="predicted"/>
<dbReference type="EMBL" id="KQ086060">
    <property type="protein sequence ID" value="KLO09302.1"/>
    <property type="molecule type" value="Genomic_DNA"/>
</dbReference>
<organism evidence="2 3">
    <name type="scientific">Schizopora paradoxa</name>
    <dbReference type="NCBI Taxonomy" id="27342"/>
    <lineage>
        <taxon>Eukaryota</taxon>
        <taxon>Fungi</taxon>
        <taxon>Dikarya</taxon>
        <taxon>Basidiomycota</taxon>
        <taxon>Agaricomycotina</taxon>
        <taxon>Agaricomycetes</taxon>
        <taxon>Hymenochaetales</taxon>
        <taxon>Schizoporaceae</taxon>
        <taxon>Schizopora</taxon>
    </lineage>
</organism>
<protein>
    <submittedName>
        <fullName evidence="2">Uncharacterized protein</fullName>
    </submittedName>
</protein>
<gene>
    <name evidence="2" type="ORF">SCHPADRAFT_572950</name>
</gene>
<evidence type="ECO:0000256" key="1">
    <source>
        <dbReference type="SAM" id="MobiDB-lite"/>
    </source>
</evidence>
<reference evidence="2 3" key="1">
    <citation type="submission" date="2015-04" db="EMBL/GenBank/DDBJ databases">
        <title>Complete genome sequence of Schizopora paradoxa KUC8140, a cosmopolitan wood degrader in East Asia.</title>
        <authorList>
            <consortium name="DOE Joint Genome Institute"/>
            <person name="Min B."/>
            <person name="Park H."/>
            <person name="Jang Y."/>
            <person name="Kim J.-J."/>
            <person name="Kim K.H."/>
            <person name="Pangilinan J."/>
            <person name="Lipzen A."/>
            <person name="Riley R."/>
            <person name="Grigoriev I.V."/>
            <person name="Spatafora J.W."/>
            <person name="Choi I.-G."/>
        </authorList>
    </citation>
    <scope>NUCLEOTIDE SEQUENCE [LARGE SCALE GENOMIC DNA]</scope>
    <source>
        <strain evidence="2 3">KUC8140</strain>
    </source>
</reference>
<name>A0A0H2RCS7_9AGAM</name>
<sequence>MHYRRPLASGCLSSLHHSFSLDPPSMSSPYEPKSPTLRSPQTTFNQLQSRDGREMSSESLSETLQCSIIYYERISVEELLDHYKELCYANSSATLQRCARTQSRSRCARGYSRPTSLAS</sequence>
<evidence type="ECO:0000313" key="2">
    <source>
        <dbReference type="EMBL" id="KLO09302.1"/>
    </source>
</evidence>
<keyword evidence="3" id="KW-1185">Reference proteome</keyword>